<evidence type="ECO:0000313" key="3">
    <source>
        <dbReference type="WBParaSite" id="ACRNAN_scaffold7685.g22633.t1"/>
    </source>
</evidence>
<feature type="transmembrane region" description="Helical" evidence="1">
    <location>
        <begin position="29"/>
        <end position="49"/>
    </location>
</feature>
<name>A0A914EE83_9BILA</name>
<keyword evidence="1" id="KW-1133">Transmembrane helix</keyword>
<evidence type="ECO:0000256" key="1">
    <source>
        <dbReference type="SAM" id="Phobius"/>
    </source>
</evidence>
<reference evidence="3" key="1">
    <citation type="submission" date="2022-11" db="UniProtKB">
        <authorList>
            <consortium name="WormBaseParasite"/>
        </authorList>
    </citation>
    <scope>IDENTIFICATION</scope>
</reference>
<keyword evidence="1" id="KW-0472">Membrane</keyword>
<accession>A0A914EE83</accession>
<feature type="transmembrane region" description="Helical" evidence="1">
    <location>
        <begin position="69"/>
        <end position="86"/>
    </location>
</feature>
<feature type="transmembrane region" description="Helical" evidence="1">
    <location>
        <begin position="98"/>
        <end position="119"/>
    </location>
</feature>
<protein>
    <submittedName>
        <fullName evidence="3">Uncharacterized protein</fullName>
    </submittedName>
</protein>
<proteinExistence type="predicted"/>
<dbReference type="Proteomes" id="UP000887540">
    <property type="component" value="Unplaced"/>
</dbReference>
<keyword evidence="2" id="KW-1185">Reference proteome</keyword>
<dbReference type="AlphaFoldDB" id="A0A914EE83"/>
<keyword evidence="1" id="KW-0812">Transmembrane</keyword>
<evidence type="ECO:0000313" key="2">
    <source>
        <dbReference type="Proteomes" id="UP000887540"/>
    </source>
</evidence>
<organism evidence="2 3">
    <name type="scientific">Acrobeloides nanus</name>
    <dbReference type="NCBI Taxonomy" id="290746"/>
    <lineage>
        <taxon>Eukaryota</taxon>
        <taxon>Metazoa</taxon>
        <taxon>Ecdysozoa</taxon>
        <taxon>Nematoda</taxon>
        <taxon>Chromadorea</taxon>
        <taxon>Rhabditida</taxon>
        <taxon>Tylenchina</taxon>
        <taxon>Cephalobomorpha</taxon>
        <taxon>Cephaloboidea</taxon>
        <taxon>Cephalobidae</taxon>
        <taxon>Acrobeloides</taxon>
    </lineage>
</organism>
<dbReference type="WBParaSite" id="ACRNAN_scaffold7685.g22633.t1">
    <property type="protein sequence ID" value="ACRNAN_scaffold7685.g22633.t1"/>
    <property type="gene ID" value="ACRNAN_scaffold7685.g22633"/>
</dbReference>
<sequence length="202" mass="23243">MYNVLKIGVDPCADCKILGVSWNDTAKKIVYLLPYPMFVLYFLIVIKIVSMRYKVYHAKKTFSKNDQVLTLQFFILCTIQYALSYVENYFHEGSENYYGLILMSVPFLVQISNALALLLTNRLVRKALKLLIFHRSVDSQLFVKTFRNNTSKTTHVTGYKLKTAAIKLGQATMAVQAIGSSNQRNMNMYKNGSELWVTKVYF</sequence>